<proteinExistence type="predicted"/>
<sequence length="136" mass="13997">GADRSAVPADTIAGVGRDQVVRGPRPYAGGGDGAGRGGAAAGEGARAPQSPRVGGDPLHPRGRGRADGRRRRAVPGARGRCHLHPHGDLPLHDQYRLGTVAAAGDLQPRRSRGGLARVARFPRGATWAESWLGAIV</sequence>
<feature type="compositionally biased region" description="Gly residues" evidence="1">
    <location>
        <begin position="28"/>
        <end position="41"/>
    </location>
</feature>
<gene>
    <name evidence="2" type="ORF">AVDCRST_MAG18-4862</name>
</gene>
<dbReference type="EMBL" id="CADCWN010000390">
    <property type="protein sequence ID" value="CAA9590054.1"/>
    <property type="molecule type" value="Genomic_DNA"/>
</dbReference>
<protein>
    <submittedName>
        <fullName evidence="2">Uncharacterized protein</fullName>
    </submittedName>
</protein>
<feature type="region of interest" description="Disordered" evidence="1">
    <location>
        <begin position="1"/>
        <end position="90"/>
    </location>
</feature>
<feature type="non-terminal residue" evidence="2">
    <location>
        <position position="136"/>
    </location>
</feature>
<accession>A0A6J4VY28</accession>
<feature type="non-terminal residue" evidence="2">
    <location>
        <position position="1"/>
    </location>
</feature>
<reference evidence="2" key="1">
    <citation type="submission" date="2020-02" db="EMBL/GenBank/DDBJ databases">
        <authorList>
            <person name="Meier V. D."/>
        </authorList>
    </citation>
    <scope>NUCLEOTIDE SEQUENCE</scope>
    <source>
        <strain evidence="2">AVDCRST_MAG18</strain>
    </source>
</reference>
<feature type="compositionally biased region" description="Basic residues" evidence="1">
    <location>
        <begin position="60"/>
        <end position="84"/>
    </location>
</feature>
<evidence type="ECO:0000313" key="2">
    <source>
        <dbReference type="EMBL" id="CAA9590054.1"/>
    </source>
</evidence>
<organism evidence="2">
    <name type="scientific">uncultured Thermomicrobiales bacterium</name>
    <dbReference type="NCBI Taxonomy" id="1645740"/>
    <lineage>
        <taxon>Bacteria</taxon>
        <taxon>Pseudomonadati</taxon>
        <taxon>Thermomicrobiota</taxon>
        <taxon>Thermomicrobia</taxon>
        <taxon>Thermomicrobiales</taxon>
        <taxon>environmental samples</taxon>
    </lineage>
</organism>
<evidence type="ECO:0000256" key="1">
    <source>
        <dbReference type="SAM" id="MobiDB-lite"/>
    </source>
</evidence>
<dbReference type="AlphaFoldDB" id="A0A6J4VY28"/>
<name>A0A6J4VY28_9BACT</name>